<dbReference type="SUPFAM" id="SSF52151">
    <property type="entry name" value="FabD/lysophospholipase-like"/>
    <property type="match status" value="1"/>
</dbReference>
<dbReference type="Gene3D" id="3.40.1090.10">
    <property type="entry name" value="Cytosolic phospholipase A2 catalytic domain"/>
    <property type="match status" value="2"/>
</dbReference>
<feature type="active site" description="Nucleophile" evidence="2">
    <location>
        <position position="27"/>
    </location>
</feature>
<name>A0A1L3LUE3_9HYPH</name>
<dbReference type="InterPro" id="IPR016035">
    <property type="entry name" value="Acyl_Trfase/lysoPLipase"/>
</dbReference>
<keyword evidence="1 2" id="KW-0443">Lipid metabolism</keyword>
<feature type="active site" description="Proton acceptor" evidence="2">
    <location>
        <position position="202"/>
    </location>
</feature>
<dbReference type="GO" id="GO:0016042">
    <property type="term" value="P:lipid catabolic process"/>
    <property type="evidence" value="ECO:0007669"/>
    <property type="project" value="UniProtKB-UniRule"/>
</dbReference>
<sequence length="373" mass="40915">MLFHAGALIRLNELGLLSKVKRISSVSAGSIAAGHLAAVWSQLGRADERGVFGEFERLYVAPILSFSRHNLDVKTALTGLLPGVSAAALLAKAYEKYLFGALTLQDIPDVPRFVLCATNLQSGVLFRFSKPYAGDYVIGRLNEPQLRLSQAVAASSAFPPVLSPLELRLPEGSFTDWPSRSGVPSLSRDELATLRSRIVLTDGGVYDNHGLEPVVKRYMTILVSDGGAPFGRGAHIGFDWVRQLRRILDVTDNQVRALRRRNLIERLSAGNAAFDSGRLNANETRVHERLGAYWGIDTDADRLTPPSALPCDGPLTDRLARTSTRLTDLGELTSKRLINWGYAICDRSVRTHYRGADPLANVQPTWPYADARL</sequence>
<dbReference type="AlphaFoldDB" id="A0A1L3LUE3"/>
<evidence type="ECO:0000313" key="4">
    <source>
        <dbReference type="EMBL" id="APG93697.1"/>
    </source>
</evidence>
<gene>
    <name evidence="4" type="ORF">SAMCFNEI73_pB0501</name>
</gene>
<protein>
    <recommendedName>
        <fullName evidence="3">PNPLA domain-containing protein</fullName>
    </recommendedName>
</protein>
<feature type="domain" description="PNPLA" evidence="3">
    <location>
        <begin position="1"/>
        <end position="215"/>
    </location>
</feature>
<keyword evidence="4" id="KW-0614">Plasmid</keyword>
<dbReference type="Pfam" id="PF01734">
    <property type="entry name" value="Patatin"/>
    <property type="match status" value="1"/>
</dbReference>
<keyword evidence="2" id="KW-0378">Hydrolase</keyword>
<accession>A0A1L3LUE3</accession>
<dbReference type="Proteomes" id="UP000182306">
    <property type="component" value="Plasmid B"/>
</dbReference>
<dbReference type="GO" id="GO:0016787">
    <property type="term" value="F:hydrolase activity"/>
    <property type="evidence" value="ECO:0007669"/>
    <property type="project" value="UniProtKB-UniRule"/>
</dbReference>
<geneLocation type="plasmid" evidence="4 5">
    <name>B</name>
</geneLocation>
<reference evidence="4 5" key="1">
    <citation type="submission" date="2015-10" db="EMBL/GenBank/DDBJ databases">
        <title>Genomic differences between typical nodule nitrogen-fixing rhizobial strains and those coming from bean seeds.</title>
        <authorList>
            <person name="Peralta H."/>
            <person name="Aguilar-Vera A."/>
            <person name="Diaz R."/>
            <person name="Mora Y."/>
            <person name="Martinez-Batallar G."/>
            <person name="Salazar E."/>
            <person name="Vargas-Lagunas C."/>
            <person name="Encarnacion S."/>
            <person name="Girard L."/>
            <person name="Mora J."/>
        </authorList>
    </citation>
    <scope>NUCLEOTIDE SEQUENCE [LARGE SCALE GENOMIC DNA]</scope>
    <source>
        <strain evidence="4 5">CFNEI 73</strain>
        <plasmid evidence="4 5">B</plasmid>
    </source>
</reference>
<evidence type="ECO:0000259" key="3">
    <source>
        <dbReference type="PROSITE" id="PS51635"/>
    </source>
</evidence>
<comment type="caution">
    <text evidence="2">Lacks conserved residue(s) required for the propagation of feature annotation.</text>
</comment>
<keyword evidence="2" id="KW-0442">Lipid degradation</keyword>
<dbReference type="EMBL" id="CP013109">
    <property type="protein sequence ID" value="APG93697.1"/>
    <property type="molecule type" value="Genomic_DNA"/>
</dbReference>
<evidence type="ECO:0000256" key="2">
    <source>
        <dbReference type="PROSITE-ProRule" id="PRU01161"/>
    </source>
</evidence>
<dbReference type="KEGG" id="same:SAMCFNEI73_pB0501"/>
<evidence type="ECO:0000256" key="1">
    <source>
        <dbReference type="ARBA" id="ARBA00023098"/>
    </source>
</evidence>
<evidence type="ECO:0000313" key="5">
    <source>
        <dbReference type="Proteomes" id="UP000182306"/>
    </source>
</evidence>
<keyword evidence="5" id="KW-1185">Reference proteome</keyword>
<organism evidence="4 5">
    <name type="scientific">Sinorhizobium americanum</name>
    <dbReference type="NCBI Taxonomy" id="194963"/>
    <lineage>
        <taxon>Bacteria</taxon>
        <taxon>Pseudomonadati</taxon>
        <taxon>Pseudomonadota</taxon>
        <taxon>Alphaproteobacteria</taxon>
        <taxon>Hyphomicrobiales</taxon>
        <taxon>Rhizobiaceae</taxon>
        <taxon>Sinorhizobium/Ensifer group</taxon>
        <taxon>Sinorhizobium</taxon>
    </lineage>
</organism>
<feature type="short sequence motif" description="DGA/G" evidence="2">
    <location>
        <begin position="202"/>
        <end position="204"/>
    </location>
</feature>
<proteinExistence type="predicted"/>
<dbReference type="PROSITE" id="PS51635">
    <property type="entry name" value="PNPLA"/>
    <property type="match status" value="1"/>
</dbReference>
<dbReference type="InterPro" id="IPR002641">
    <property type="entry name" value="PNPLA_dom"/>
</dbReference>